<sequence length="82" mass="9512">MKLNVEFNYAHLRGFIAEHFKSIDNFAKFLGIGTTALYDRLGNRVPFTQREIDKVANHATERKLSAEEISVLFFTHKIRKTV</sequence>
<proteinExistence type="predicted"/>
<accession>A0A346B2I2</accession>
<evidence type="ECO:0000313" key="1">
    <source>
        <dbReference type="EMBL" id="AXL22325.1"/>
    </source>
</evidence>
<dbReference type="KEGG" id="meg:DKB62_01490"/>
<reference evidence="1 2" key="1">
    <citation type="submission" date="2018-05" db="EMBL/GenBank/DDBJ databases">
        <title>Complete genome sequence of Megasphaera sp. AJH120T, isolated from the ceca of a chicken.</title>
        <authorList>
            <person name="Maki J."/>
            <person name="Looft T."/>
        </authorList>
    </citation>
    <scope>NUCLEOTIDE SEQUENCE [LARGE SCALE GENOMIC DNA]</scope>
    <source>
        <strain evidence="1 2">AJH120</strain>
    </source>
</reference>
<dbReference type="Proteomes" id="UP000254337">
    <property type="component" value="Chromosome"/>
</dbReference>
<dbReference type="OrthoDB" id="2418220at2"/>
<organism evidence="1 2">
    <name type="scientific">Megasphaera stantonii</name>
    <dbReference type="NCBI Taxonomy" id="2144175"/>
    <lineage>
        <taxon>Bacteria</taxon>
        <taxon>Bacillati</taxon>
        <taxon>Bacillota</taxon>
        <taxon>Negativicutes</taxon>
        <taxon>Veillonellales</taxon>
        <taxon>Veillonellaceae</taxon>
        <taxon>Megasphaera</taxon>
    </lineage>
</organism>
<gene>
    <name evidence="1" type="ORF">DKB62_01490</name>
</gene>
<protein>
    <submittedName>
        <fullName evidence="1">DUF739 domain-containing protein</fullName>
    </submittedName>
</protein>
<dbReference type="AlphaFoldDB" id="A0A346B2I2"/>
<dbReference type="EMBL" id="CP029462">
    <property type="protein sequence ID" value="AXL22325.1"/>
    <property type="molecule type" value="Genomic_DNA"/>
</dbReference>
<name>A0A346B2I2_9FIRM</name>
<keyword evidence="2" id="KW-1185">Reference proteome</keyword>
<evidence type="ECO:0000313" key="2">
    <source>
        <dbReference type="Proteomes" id="UP000254337"/>
    </source>
</evidence>